<reference evidence="3 4" key="1">
    <citation type="submission" date="2019-06" db="EMBL/GenBank/DDBJ databases">
        <title>Wine fermentation using esterase from Monascus purpureus.</title>
        <authorList>
            <person name="Geng C."/>
            <person name="Zhang Y."/>
        </authorList>
    </citation>
    <scope>NUCLEOTIDE SEQUENCE [LARGE SCALE GENOMIC DNA]</scope>
    <source>
        <strain evidence="3">HQ1</strain>
    </source>
</reference>
<dbReference type="STRING" id="5098.A0A507R2Y1"/>
<keyword evidence="1" id="KW-0472">Membrane</keyword>
<dbReference type="InterPro" id="IPR012312">
    <property type="entry name" value="Hemerythrin-like"/>
</dbReference>
<comment type="caution">
    <text evidence="3">The sequence shown here is derived from an EMBL/GenBank/DDBJ whole genome shotgun (WGS) entry which is preliminary data.</text>
</comment>
<dbReference type="OrthoDB" id="58416at2759"/>
<dbReference type="PANTHER" id="PTHR38048:SF2">
    <property type="entry name" value="HEMERYTHRIN-LIKE DOMAIN-CONTAINING PROTEIN"/>
    <property type="match status" value="1"/>
</dbReference>
<dbReference type="InterPro" id="IPR053206">
    <property type="entry name" value="Dimeric_xanthone_biosynth"/>
</dbReference>
<evidence type="ECO:0000259" key="2">
    <source>
        <dbReference type="Pfam" id="PF01814"/>
    </source>
</evidence>
<protein>
    <recommendedName>
        <fullName evidence="2">Hemerythrin-like domain-containing protein</fullName>
    </recommendedName>
</protein>
<evidence type="ECO:0000313" key="3">
    <source>
        <dbReference type="EMBL" id="TQB75460.1"/>
    </source>
</evidence>
<organism evidence="3 4">
    <name type="scientific">Monascus purpureus</name>
    <name type="common">Red mold</name>
    <name type="synonym">Monascus anka</name>
    <dbReference type="NCBI Taxonomy" id="5098"/>
    <lineage>
        <taxon>Eukaryota</taxon>
        <taxon>Fungi</taxon>
        <taxon>Dikarya</taxon>
        <taxon>Ascomycota</taxon>
        <taxon>Pezizomycotina</taxon>
        <taxon>Eurotiomycetes</taxon>
        <taxon>Eurotiomycetidae</taxon>
        <taxon>Eurotiales</taxon>
        <taxon>Aspergillaceae</taxon>
        <taxon>Monascus</taxon>
    </lineage>
</organism>
<keyword evidence="4" id="KW-1185">Reference proteome</keyword>
<name>A0A507R2Y1_MONPU</name>
<dbReference type="EMBL" id="VIFY01000019">
    <property type="protein sequence ID" value="TQB75460.1"/>
    <property type="molecule type" value="Genomic_DNA"/>
</dbReference>
<sequence>MVQLSQLISRTLQVVVVFIAIILALFYSSHKPADPMADPKQSPKPWADGPLPLVKTPMYQTGKDDVFTKGASHMALLHNAILRGYNTIYLQAPHVKPVDYADFIGYSLTWFNFVKKHHDDEEAELFPKVEEIVGQKGALAKAYEEHHTFMEGLVKFHDYLEPLSEQGQETQFNASTLLSIMDSFSEAFCHHFHSEIATIAALSETKTDNKDLAATVGPVFSKWGKASIMRAGLTDVVPFLFLNFDRTAEEGKWANWPPMPAPIRWGLVNVGGFWYSGWWRFSSCGYDGKPQTLYALRE</sequence>
<keyword evidence="1" id="KW-0812">Transmembrane</keyword>
<dbReference type="Gene3D" id="1.20.120.520">
    <property type="entry name" value="nmb1532 protein domain like"/>
    <property type="match status" value="1"/>
</dbReference>
<feature type="domain" description="Hemerythrin-like" evidence="2">
    <location>
        <begin position="74"/>
        <end position="196"/>
    </location>
</feature>
<proteinExistence type="predicted"/>
<gene>
    <name evidence="3" type="ORF">MPDQ_002753</name>
</gene>
<dbReference type="AlphaFoldDB" id="A0A507R2Y1"/>
<keyword evidence="1" id="KW-1133">Transmembrane helix</keyword>
<dbReference type="Proteomes" id="UP000319663">
    <property type="component" value="Unassembled WGS sequence"/>
</dbReference>
<dbReference type="CDD" id="cd12108">
    <property type="entry name" value="Hr-like"/>
    <property type="match status" value="1"/>
</dbReference>
<dbReference type="Pfam" id="PF01814">
    <property type="entry name" value="Hemerythrin"/>
    <property type="match status" value="1"/>
</dbReference>
<dbReference type="PANTHER" id="PTHR38048">
    <property type="entry name" value="EXPRESSED PROTEIN"/>
    <property type="match status" value="1"/>
</dbReference>
<evidence type="ECO:0000313" key="4">
    <source>
        <dbReference type="Proteomes" id="UP000319663"/>
    </source>
</evidence>
<feature type="transmembrane region" description="Helical" evidence="1">
    <location>
        <begin position="7"/>
        <end position="27"/>
    </location>
</feature>
<accession>A0A507R2Y1</accession>
<evidence type="ECO:0000256" key="1">
    <source>
        <dbReference type="SAM" id="Phobius"/>
    </source>
</evidence>